<comment type="similarity">
    <text evidence="1">Belongs to the bacterial sugar transferase family.</text>
</comment>
<dbReference type="Proteomes" id="UP000769617">
    <property type="component" value="Unassembled WGS sequence"/>
</dbReference>
<keyword evidence="4" id="KW-0808">Transferase</keyword>
<proteinExistence type="inferred from homology"/>
<accession>A0ABS6ZRG0</accession>
<reference evidence="4 5" key="1">
    <citation type="submission" date="2021-07" db="EMBL/GenBank/DDBJ databases">
        <authorList>
            <person name="So Y."/>
        </authorList>
    </citation>
    <scope>NUCLEOTIDE SEQUENCE [LARGE SCALE GENOMIC DNA]</scope>
    <source>
        <strain evidence="4 5">Y3S6</strain>
    </source>
</reference>
<dbReference type="InterPro" id="IPR003362">
    <property type="entry name" value="Bact_transf"/>
</dbReference>
<keyword evidence="2" id="KW-0812">Transmembrane</keyword>
<feature type="domain" description="Bacterial sugar transferase" evidence="3">
    <location>
        <begin position="26"/>
        <end position="211"/>
    </location>
</feature>
<keyword evidence="5" id="KW-1185">Reference proteome</keyword>
<sequence>MHPYQQRLEAPLPHELGLTPAQRFLKRTFDLMLAVALLLLLLPLILVAAWAAARDTRASGFFLQQRVGRDGRPFRVIKLRTMRPLAGTSVTTLDDPRITRFGRLLRRSKLDELPQLFNVLAGHMSFVGPRPDVPGFADRLDEQDRVILAVRPGITGPATLKYRDEERLLAGVADPERYNREVIFPDKVRLNRDYVLHWSFGRDLGYLWHTLFPSGNAARSEEQPE</sequence>
<evidence type="ECO:0000313" key="4">
    <source>
        <dbReference type="EMBL" id="MBW6392661.1"/>
    </source>
</evidence>
<evidence type="ECO:0000259" key="3">
    <source>
        <dbReference type="Pfam" id="PF02397"/>
    </source>
</evidence>
<keyword evidence="2" id="KW-1133">Transmembrane helix</keyword>
<organism evidence="4 5">
    <name type="scientific">Billgrantia antri</name>
    <dbReference type="NCBI Taxonomy" id="2846777"/>
    <lineage>
        <taxon>Bacteria</taxon>
        <taxon>Pseudomonadati</taxon>
        <taxon>Pseudomonadota</taxon>
        <taxon>Gammaproteobacteria</taxon>
        <taxon>Oceanospirillales</taxon>
        <taxon>Halomonadaceae</taxon>
        <taxon>Billgrantia</taxon>
    </lineage>
</organism>
<dbReference type="RefSeq" id="WP_219793039.1">
    <property type="nucleotide sequence ID" value="NZ_JAHYCA010000006.1"/>
</dbReference>
<name>A0ABS6ZRG0_9GAMM</name>
<dbReference type="PANTHER" id="PTHR30576">
    <property type="entry name" value="COLANIC BIOSYNTHESIS UDP-GLUCOSE LIPID CARRIER TRANSFERASE"/>
    <property type="match status" value="1"/>
</dbReference>
<evidence type="ECO:0000256" key="2">
    <source>
        <dbReference type="SAM" id="Phobius"/>
    </source>
</evidence>
<dbReference type="EMBL" id="JAHYCA010000006">
    <property type="protein sequence ID" value="MBW6392661.1"/>
    <property type="molecule type" value="Genomic_DNA"/>
</dbReference>
<comment type="caution">
    <text evidence="4">The sequence shown here is derived from an EMBL/GenBank/DDBJ whole genome shotgun (WGS) entry which is preliminary data.</text>
</comment>
<dbReference type="Pfam" id="PF02397">
    <property type="entry name" value="Bac_transf"/>
    <property type="match status" value="1"/>
</dbReference>
<protein>
    <submittedName>
        <fullName evidence="4">Sugar transferase</fullName>
    </submittedName>
</protein>
<dbReference type="GO" id="GO:0016740">
    <property type="term" value="F:transferase activity"/>
    <property type="evidence" value="ECO:0007669"/>
    <property type="project" value="UniProtKB-KW"/>
</dbReference>
<evidence type="ECO:0000313" key="5">
    <source>
        <dbReference type="Proteomes" id="UP000769617"/>
    </source>
</evidence>
<evidence type="ECO:0000256" key="1">
    <source>
        <dbReference type="ARBA" id="ARBA00006464"/>
    </source>
</evidence>
<dbReference type="PANTHER" id="PTHR30576:SF20">
    <property type="entry name" value="QUINOVOSAMINEPHOSPHOTRANSFERAE-RELATED"/>
    <property type="match status" value="1"/>
</dbReference>
<feature type="transmembrane region" description="Helical" evidence="2">
    <location>
        <begin position="31"/>
        <end position="53"/>
    </location>
</feature>
<gene>
    <name evidence="4" type="ORF">KPL81_16020</name>
</gene>
<keyword evidence="2" id="KW-0472">Membrane</keyword>